<dbReference type="Gene3D" id="3.10.350.10">
    <property type="entry name" value="LysM domain"/>
    <property type="match status" value="1"/>
</dbReference>
<organism evidence="4 5">
    <name type="scientific">Tateyamaria omphalii</name>
    <dbReference type="NCBI Taxonomy" id="299262"/>
    <lineage>
        <taxon>Bacteria</taxon>
        <taxon>Pseudomonadati</taxon>
        <taxon>Pseudomonadota</taxon>
        <taxon>Alphaproteobacteria</taxon>
        <taxon>Rhodobacterales</taxon>
        <taxon>Roseobacteraceae</taxon>
        <taxon>Tateyamaria</taxon>
    </lineage>
</organism>
<evidence type="ECO:0000259" key="3">
    <source>
        <dbReference type="PROSITE" id="PS51782"/>
    </source>
</evidence>
<dbReference type="PANTHER" id="PTHR34700">
    <property type="entry name" value="POTASSIUM BINDING PROTEIN KBP"/>
    <property type="match status" value="1"/>
</dbReference>
<gene>
    <name evidence="4" type="ORF">BWR18_02060</name>
</gene>
<dbReference type="InterPro" id="IPR013783">
    <property type="entry name" value="Ig-like_fold"/>
</dbReference>
<dbReference type="KEGG" id="tom:BWR18_02060"/>
<feature type="compositionally biased region" description="Low complexity" evidence="1">
    <location>
        <begin position="258"/>
        <end position="290"/>
    </location>
</feature>
<proteinExistence type="predicted"/>
<keyword evidence="2" id="KW-0472">Membrane</keyword>
<dbReference type="InterPro" id="IPR036779">
    <property type="entry name" value="LysM_dom_sf"/>
</dbReference>
<dbReference type="Pfam" id="PF01476">
    <property type="entry name" value="LysM"/>
    <property type="match status" value="1"/>
</dbReference>
<dbReference type="Gene3D" id="2.60.40.10">
    <property type="entry name" value="Immunoglobulins"/>
    <property type="match status" value="1"/>
</dbReference>
<reference evidence="4 5" key="1">
    <citation type="submission" date="2017-01" db="EMBL/GenBank/DDBJ databases">
        <title>Complete genome of Tateyamaria omphalii DOK1-4 isolated from seawater in Dokdo.</title>
        <authorList>
            <person name="Kim J.H."/>
            <person name="Chi W.-J."/>
        </authorList>
    </citation>
    <scope>NUCLEOTIDE SEQUENCE [LARGE SCALE GENOMIC DNA]</scope>
    <source>
        <strain evidence="4 5">DOK1-4</strain>
    </source>
</reference>
<feature type="region of interest" description="Disordered" evidence="1">
    <location>
        <begin position="173"/>
        <end position="192"/>
    </location>
</feature>
<evidence type="ECO:0000313" key="4">
    <source>
        <dbReference type="EMBL" id="APX10615.1"/>
    </source>
</evidence>
<keyword evidence="5" id="KW-1185">Reference proteome</keyword>
<dbReference type="Proteomes" id="UP000186336">
    <property type="component" value="Chromosome"/>
</dbReference>
<dbReference type="SMART" id="SM00257">
    <property type="entry name" value="LysM"/>
    <property type="match status" value="1"/>
</dbReference>
<dbReference type="PROSITE" id="PS51782">
    <property type="entry name" value="LYSM"/>
    <property type="match status" value="1"/>
</dbReference>
<evidence type="ECO:0000313" key="5">
    <source>
        <dbReference type="Proteomes" id="UP000186336"/>
    </source>
</evidence>
<keyword evidence="2" id="KW-1133">Transmembrane helix</keyword>
<feature type="compositionally biased region" description="Low complexity" evidence="1">
    <location>
        <begin position="209"/>
        <end position="238"/>
    </location>
</feature>
<dbReference type="CDD" id="cd00118">
    <property type="entry name" value="LysM"/>
    <property type="match status" value="1"/>
</dbReference>
<feature type="region of interest" description="Disordered" evidence="1">
    <location>
        <begin position="197"/>
        <end position="296"/>
    </location>
</feature>
<feature type="domain" description="LysM" evidence="3">
    <location>
        <begin position="422"/>
        <end position="471"/>
    </location>
</feature>
<protein>
    <recommendedName>
        <fullName evidence="3">LysM domain-containing protein</fullName>
    </recommendedName>
</protein>
<evidence type="ECO:0000256" key="1">
    <source>
        <dbReference type="SAM" id="MobiDB-lite"/>
    </source>
</evidence>
<dbReference type="InterPro" id="IPR018392">
    <property type="entry name" value="LysM"/>
</dbReference>
<dbReference type="InterPro" id="IPR052196">
    <property type="entry name" value="Bact_Kbp"/>
</dbReference>
<dbReference type="AlphaFoldDB" id="A0A1P8MRE2"/>
<feature type="transmembrane region" description="Helical" evidence="2">
    <location>
        <begin position="12"/>
        <end position="37"/>
    </location>
</feature>
<dbReference type="PANTHER" id="PTHR34700:SF4">
    <property type="entry name" value="PHAGE-LIKE ELEMENT PBSX PROTEIN XKDP"/>
    <property type="match status" value="1"/>
</dbReference>
<accession>A0A1P8MRE2</accession>
<name>A0A1P8MRE2_9RHOB</name>
<dbReference type="STRING" id="299262.BWR18_02060"/>
<keyword evidence="2" id="KW-0812">Transmembrane</keyword>
<sequence length="473" mass="48710">MERVYMSKWAAFAGSNGALVGTVAVVIAAAVGAGLYFNANQSGPAPVAQLVEDATAPQVAAVALEPETAPDAAPPLDPPSIDEVRVEPDGLTVIAGRAAPGSKVSVLLDGARNAETTTDDGGSFAAITILPPSLKAQVLTVVQRVGIDEIASVDEVILAPQRQPEPVAPNIVATAPSEPISDPEQTEAEAVAMATPTAPIEDTRPPATPATDTAQAATSRAVTPDAQTTTPAPVPTVQSDVIVAAPTGPVVPNRQAEDTAATETASAPAEASVTQAPVAAAHAPQPDPVQTAPADSAQQVTVLKSTEEGVEVLGNTAPEALDNIALDSISYTEEGDVELAGRAQPNADAVRVYVNNAPVADIDVASDGRWKGALPDIDTGTYTLRVDELDAAGQVTSRVETPFRREDPQVLLQADSVAAPATQITVQAGNTLWAIARDRYGEGTLYVQVFEANRDRIRNPDLIFPGQVFALPN</sequence>
<evidence type="ECO:0000256" key="2">
    <source>
        <dbReference type="SAM" id="Phobius"/>
    </source>
</evidence>
<dbReference type="EMBL" id="CP019312">
    <property type="protein sequence ID" value="APX10615.1"/>
    <property type="molecule type" value="Genomic_DNA"/>
</dbReference>